<dbReference type="Proteomes" id="UP001157355">
    <property type="component" value="Unassembled WGS sequence"/>
</dbReference>
<proteinExistence type="predicted"/>
<reference evidence="1 2" key="1">
    <citation type="journal article" date="2014" name="Int. J. Syst. Evol. Microbiol.">
        <title>Complete genome sequence of Corynebacterium casei LMG S-19264T (=DSM 44701T), isolated from a smear-ripened cheese.</title>
        <authorList>
            <consortium name="US DOE Joint Genome Institute (JGI-PGF)"/>
            <person name="Walter F."/>
            <person name="Albersmeier A."/>
            <person name="Kalinowski J."/>
            <person name="Ruckert C."/>
        </authorList>
    </citation>
    <scope>NUCLEOTIDE SEQUENCE [LARGE SCALE GENOMIC DNA]</scope>
    <source>
        <strain evidence="1 2">NBRC 111766</strain>
    </source>
</reference>
<accession>A0AA37TWV5</accession>
<name>A0AA37TWV5_9RHOB</name>
<comment type="caution">
    <text evidence="1">The sequence shown here is derived from an EMBL/GenBank/DDBJ whole genome shotgun (WGS) entry which is preliminary data.</text>
</comment>
<gene>
    <name evidence="1" type="ORF">GCM10010873_23420</name>
</gene>
<dbReference type="EMBL" id="BSPP01000007">
    <property type="protein sequence ID" value="GLS87368.1"/>
    <property type="molecule type" value="Genomic_DNA"/>
</dbReference>
<dbReference type="RefSeq" id="WP_284325530.1">
    <property type="nucleotide sequence ID" value="NZ_BSPP01000007.1"/>
</dbReference>
<dbReference type="AlphaFoldDB" id="A0AA37TWV5"/>
<keyword evidence="2" id="KW-1185">Reference proteome</keyword>
<sequence>MPEFLPDLPVDGIMECLNRSPGHEARSGKMDGPESSAALTANAFGWFLNRAQDLPPLPGVPAGQVASVTLEAEMRFPWAEGRHPWLDVAIETHTTLIGIEARRYEPFRPMKANGFAEIFDRPVWGEKLARFTKLRDDMVAGEAGFQTLDAVQLIKSAYAILTRSEKRAVGGVLVYLYAEPAAWASGKPVDPKRLALHRREVAQFAKLVAGDTVSFVPLRWEDLLGQWAKSAKLAGHVGALHDRFGALG</sequence>
<evidence type="ECO:0008006" key="3">
    <source>
        <dbReference type="Google" id="ProtNLM"/>
    </source>
</evidence>
<evidence type="ECO:0000313" key="2">
    <source>
        <dbReference type="Proteomes" id="UP001157355"/>
    </source>
</evidence>
<organism evidence="1 2">
    <name type="scientific">Cypionkella aquatica</name>
    <dbReference type="NCBI Taxonomy" id="1756042"/>
    <lineage>
        <taxon>Bacteria</taxon>
        <taxon>Pseudomonadati</taxon>
        <taxon>Pseudomonadota</taxon>
        <taxon>Alphaproteobacteria</taxon>
        <taxon>Rhodobacterales</taxon>
        <taxon>Paracoccaceae</taxon>
        <taxon>Cypionkella</taxon>
    </lineage>
</organism>
<protein>
    <recommendedName>
        <fullName evidence="3">Restriction endonuclease</fullName>
    </recommendedName>
</protein>
<evidence type="ECO:0000313" key="1">
    <source>
        <dbReference type="EMBL" id="GLS87368.1"/>
    </source>
</evidence>